<keyword evidence="11" id="KW-1185">Reference proteome</keyword>
<dbReference type="InterPro" id="IPR022357">
    <property type="entry name" value="MIP_CS"/>
</dbReference>
<evidence type="ECO:0000256" key="4">
    <source>
        <dbReference type="ARBA" id="ARBA00022737"/>
    </source>
</evidence>
<evidence type="ECO:0000256" key="9">
    <source>
        <dbReference type="SAM" id="Phobius"/>
    </source>
</evidence>
<evidence type="ECO:0000256" key="1">
    <source>
        <dbReference type="ARBA" id="ARBA00004127"/>
    </source>
</evidence>
<keyword evidence="6 9" id="KW-0472">Membrane</keyword>
<dbReference type="VEuPathDB" id="TriTrypDB:ADEAN_000363300"/>
<dbReference type="SUPFAM" id="SSF81338">
    <property type="entry name" value="Aquaporin-like"/>
    <property type="match status" value="1"/>
</dbReference>
<evidence type="ECO:0000256" key="8">
    <source>
        <dbReference type="SAM" id="MobiDB-lite"/>
    </source>
</evidence>
<sequence length="289" mass="31554">MRSVLNRLEDAEKVGEIEDDENLQYLAAKLPLLKLSNLQRKVVCEGVGAFIFLLTISLAEQNCGLSAIDGKSHTRNLAPIAEGFILCVLIFTFGYISGGHFNPAVTFAVVMVHGMRIEEAIGYWIAQVVGAFLGSGLGILVNGTTRHLPAPQVYRNSTEYVFIAFMGETIFTGLLVLVVLHVAYSQQKNNHYYGLAIGMTLLASQYAVGGASGGAFNPAVATGLQLTKLIAAGYATPLMNLWLYWAAPMTGAIVASFLFKLTHPIPQDPEERKEEERLQQQQARDLYNN</sequence>
<feature type="transmembrane region" description="Helical" evidence="9">
    <location>
        <begin position="79"/>
        <end position="101"/>
    </location>
</feature>
<dbReference type="Pfam" id="PF00230">
    <property type="entry name" value="MIP"/>
    <property type="match status" value="1"/>
</dbReference>
<keyword evidence="4" id="KW-0677">Repeat</keyword>
<dbReference type="GO" id="GO:0016020">
    <property type="term" value="C:membrane"/>
    <property type="evidence" value="ECO:0007669"/>
    <property type="project" value="InterPro"/>
</dbReference>
<dbReference type="OrthoDB" id="3222at2759"/>
<dbReference type="PANTHER" id="PTHR45665">
    <property type="entry name" value="AQUAPORIN-8"/>
    <property type="match status" value="1"/>
</dbReference>
<feature type="transmembrane region" description="Helical" evidence="9">
    <location>
        <begin position="121"/>
        <end position="141"/>
    </location>
</feature>
<dbReference type="GO" id="GO:0015250">
    <property type="term" value="F:water channel activity"/>
    <property type="evidence" value="ECO:0007669"/>
    <property type="project" value="TreeGrafter"/>
</dbReference>
<dbReference type="InterPro" id="IPR034294">
    <property type="entry name" value="Aquaporin_transptr"/>
</dbReference>
<dbReference type="Proteomes" id="UP000515908">
    <property type="component" value="Chromosome 06"/>
</dbReference>
<evidence type="ECO:0000256" key="5">
    <source>
        <dbReference type="ARBA" id="ARBA00022989"/>
    </source>
</evidence>
<dbReference type="GO" id="GO:0005737">
    <property type="term" value="C:cytoplasm"/>
    <property type="evidence" value="ECO:0007669"/>
    <property type="project" value="UniProtKB-ARBA"/>
</dbReference>
<evidence type="ECO:0000256" key="6">
    <source>
        <dbReference type="ARBA" id="ARBA00023136"/>
    </source>
</evidence>
<comment type="subcellular location">
    <subcellularLocation>
        <location evidence="1">Endomembrane system</location>
        <topology evidence="1">Multi-pass membrane protein</topology>
    </subcellularLocation>
</comment>
<dbReference type="InterPro" id="IPR023271">
    <property type="entry name" value="Aquaporin-like"/>
</dbReference>
<evidence type="ECO:0000256" key="7">
    <source>
        <dbReference type="RuleBase" id="RU000477"/>
    </source>
</evidence>
<keyword evidence="2 7" id="KW-0813">Transport</keyword>
<evidence type="ECO:0000256" key="2">
    <source>
        <dbReference type="ARBA" id="ARBA00022448"/>
    </source>
</evidence>
<name>S9UWQ5_9TRYP</name>
<accession>S9UWQ5</accession>
<gene>
    <name evidence="10" type="ORF">ADEAN_000363300</name>
</gene>
<feature type="transmembrane region" description="Helical" evidence="9">
    <location>
        <begin position="242"/>
        <end position="262"/>
    </location>
</feature>
<feature type="compositionally biased region" description="Low complexity" evidence="8">
    <location>
        <begin position="279"/>
        <end position="289"/>
    </location>
</feature>
<feature type="transmembrane region" description="Helical" evidence="9">
    <location>
        <begin position="191"/>
        <end position="208"/>
    </location>
</feature>
<keyword evidence="5 9" id="KW-1133">Transmembrane helix</keyword>
<dbReference type="InterPro" id="IPR000425">
    <property type="entry name" value="MIP"/>
</dbReference>
<comment type="similarity">
    <text evidence="7">Belongs to the MIP/aquaporin (TC 1.A.8) family.</text>
</comment>
<feature type="compositionally biased region" description="Basic and acidic residues" evidence="8">
    <location>
        <begin position="269"/>
        <end position="278"/>
    </location>
</feature>
<evidence type="ECO:0000256" key="3">
    <source>
        <dbReference type="ARBA" id="ARBA00022692"/>
    </source>
</evidence>
<dbReference type="AlphaFoldDB" id="S9UWQ5"/>
<organism evidence="10 11">
    <name type="scientific">Angomonas deanei</name>
    <dbReference type="NCBI Taxonomy" id="59799"/>
    <lineage>
        <taxon>Eukaryota</taxon>
        <taxon>Discoba</taxon>
        <taxon>Euglenozoa</taxon>
        <taxon>Kinetoplastea</taxon>
        <taxon>Metakinetoplastina</taxon>
        <taxon>Trypanosomatida</taxon>
        <taxon>Trypanosomatidae</taxon>
        <taxon>Strigomonadinae</taxon>
        <taxon>Angomonas</taxon>
    </lineage>
</organism>
<keyword evidence="3 7" id="KW-0812">Transmembrane</keyword>
<feature type="region of interest" description="Disordered" evidence="8">
    <location>
        <begin position="268"/>
        <end position="289"/>
    </location>
</feature>
<evidence type="ECO:0000313" key="10">
    <source>
        <dbReference type="EMBL" id="CAD2216172.1"/>
    </source>
</evidence>
<feature type="transmembrane region" description="Helical" evidence="9">
    <location>
        <begin position="161"/>
        <end position="184"/>
    </location>
</feature>
<protein>
    <submittedName>
        <fullName evidence="10">Major intrinsic protein, putative</fullName>
    </submittedName>
</protein>
<dbReference type="PRINTS" id="PR00783">
    <property type="entry name" value="MINTRINSICP"/>
</dbReference>
<dbReference type="GO" id="GO:0012505">
    <property type="term" value="C:endomembrane system"/>
    <property type="evidence" value="ECO:0007669"/>
    <property type="project" value="UniProtKB-SubCell"/>
</dbReference>
<evidence type="ECO:0000313" key="11">
    <source>
        <dbReference type="Proteomes" id="UP000515908"/>
    </source>
</evidence>
<dbReference type="PROSITE" id="PS00221">
    <property type="entry name" value="MIP"/>
    <property type="match status" value="1"/>
</dbReference>
<reference evidence="10 11" key="1">
    <citation type="submission" date="2020-08" db="EMBL/GenBank/DDBJ databases">
        <authorList>
            <person name="Newling K."/>
            <person name="Davey J."/>
            <person name="Forrester S."/>
        </authorList>
    </citation>
    <scope>NUCLEOTIDE SEQUENCE [LARGE SCALE GENOMIC DNA]</scope>
    <source>
        <strain evidence="11">Crithidia deanei Carvalho (ATCC PRA-265)</strain>
    </source>
</reference>
<dbReference type="PANTHER" id="PTHR45665:SF9">
    <property type="entry name" value="AQUAPORIN-8"/>
    <property type="match status" value="1"/>
</dbReference>
<dbReference type="GO" id="GO:0019755">
    <property type="term" value="P:one-carbon compound transport"/>
    <property type="evidence" value="ECO:0007669"/>
    <property type="project" value="UniProtKB-ARBA"/>
</dbReference>
<proteinExistence type="inferred from homology"/>
<dbReference type="EMBL" id="LR877150">
    <property type="protein sequence ID" value="CAD2216172.1"/>
    <property type="molecule type" value="Genomic_DNA"/>
</dbReference>
<dbReference type="Gene3D" id="1.20.1080.10">
    <property type="entry name" value="Glycerol uptake facilitator protein"/>
    <property type="match status" value="1"/>
</dbReference>